<reference evidence="3 4" key="1">
    <citation type="journal article" date="2016" name="Nat. Commun.">
        <title>Thousands of microbial genomes shed light on interconnected biogeochemical processes in an aquifer system.</title>
        <authorList>
            <person name="Anantharaman K."/>
            <person name="Brown C.T."/>
            <person name="Hug L.A."/>
            <person name="Sharon I."/>
            <person name="Castelle C.J."/>
            <person name="Probst A.J."/>
            <person name="Thomas B.C."/>
            <person name="Singh A."/>
            <person name="Wilkins M.J."/>
            <person name="Karaoz U."/>
            <person name="Brodie E.L."/>
            <person name="Williams K.H."/>
            <person name="Hubbard S.S."/>
            <person name="Banfield J.F."/>
        </authorList>
    </citation>
    <scope>NUCLEOTIDE SEQUENCE [LARGE SCALE GENOMIC DNA]</scope>
</reference>
<dbReference type="InterPro" id="IPR027417">
    <property type="entry name" value="P-loop_NTPase"/>
</dbReference>
<feature type="coiled-coil region" evidence="1">
    <location>
        <begin position="699"/>
        <end position="726"/>
    </location>
</feature>
<evidence type="ECO:0000256" key="1">
    <source>
        <dbReference type="SAM" id="Coils"/>
    </source>
</evidence>
<name>A0A1F6CJK7_9BACT</name>
<dbReference type="PANTHER" id="PTHR32182">
    <property type="entry name" value="DNA REPLICATION AND REPAIR PROTEIN RECF"/>
    <property type="match status" value="1"/>
</dbReference>
<keyword evidence="1" id="KW-0175">Coiled coil</keyword>
<dbReference type="SUPFAM" id="SSF52540">
    <property type="entry name" value="P-loop containing nucleoside triphosphate hydrolases"/>
    <property type="match status" value="1"/>
</dbReference>
<organism evidence="3 4">
    <name type="scientific">Candidatus Kaiserbacteria bacterium RIFCSPHIGHO2_01_FULL_54_36b</name>
    <dbReference type="NCBI Taxonomy" id="1798483"/>
    <lineage>
        <taxon>Bacteria</taxon>
        <taxon>Candidatus Kaiseribacteriota</taxon>
    </lineage>
</organism>
<proteinExistence type="predicted"/>
<dbReference type="Gene3D" id="3.40.50.300">
    <property type="entry name" value="P-loop containing nucleotide triphosphate hydrolases"/>
    <property type="match status" value="2"/>
</dbReference>
<comment type="caution">
    <text evidence="3">The sequence shown here is derived from an EMBL/GenBank/DDBJ whole genome shotgun (WGS) entry which is preliminary data.</text>
</comment>
<evidence type="ECO:0000313" key="4">
    <source>
        <dbReference type="Proteomes" id="UP000176445"/>
    </source>
</evidence>
<gene>
    <name evidence="3" type="ORF">A2704_01100</name>
</gene>
<accession>A0A1F6CJK7</accession>
<dbReference type="GO" id="GO:0000731">
    <property type="term" value="P:DNA synthesis involved in DNA repair"/>
    <property type="evidence" value="ECO:0007669"/>
    <property type="project" value="TreeGrafter"/>
</dbReference>
<protein>
    <recommendedName>
        <fullName evidence="2">RecF/RecN/SMC N-terminal domain-containing protein</fullName>
    </recommendedName>
</protein>
<dbReference type="Proteomes" id="UP000176445">
    <property type="component" value="Unassembled WGS sequence"/>
</dbReference>
<evidence type="ECO:0000313" key="3">
    <source>
        <dbReference type="EMBL" id="OGG49278.1"/>
    </source>
</evidence>
<feature type="domain" description="RecF/RecN/SMC N-terminal" evidence="2">
    <location>
        <begin position="5"/>
        <end position="596"/>
    </location>
</feature>
<evidence type="ECO:0000259" key="2">
    <source>
        <dbReference type="Pfam" id="PF02463"/>
    </source>
</evidence>
<dbReference type="PANTHER" id="PTHR32182:SF0">
    <property type="entry name" value="DNA REPLICATION AND REPAIR PROTEIN RECF"/>
    <property type="match status" value="1"/>
</dbReference>
<dbReference type="EMBL" id="MFKW01000077">
    <property type="protein sequence ID" value="OGG49278.1"/>
    <property type="molecule type" value="Genomic_DNA"/>
</dbReference>
<dbReference type="GO" id="GO:0006302">
    <property type="term" value="P:double-strand break repair"/>
    <property type="evidence" value="ECO:0007669"/>
    <property type="project" value="TreeGrafter"/>
</dbReference>
<dbReference type="AlphaFoldDB" id="A0A1F6CJK7"/>
<dbReference type="Pfam" id="PF02463">
    <property type="entry name" value="SMC_N"/>
    <property type="match status" value="1"/>
</dbReference>
<sequence length="782" mass="87908">MNSKIKRIGASWFRGFSDARDIQLSDKSIAVYGENGSGKSSFVDILEYLVRGGEIEHLRHEYSGKRQEKGVINTHRPREQETKLTVEFADSSTITADIASNGSCTITPQPNDLSILESQRVILRQDEVADFIKGTKGEKYSSLLPLLGLGSLDTAIENLRKIEKEVKEQTRLDFKKGEIRQVQEDAKNKFGTGEAGKQALLDRLAELLKKYCADAQPSDSAESVKAIEDALGKKVEAQTKEQTRHADLLSLSRIGLADAISAVRSAAAKLAKSSEPLITEKLEVLDKAAAFTGKIEDRNVQCPACGTTVDTDSFKKHVADEYARLKDAHEDFKAYKKSVDVLCADLTQLRMLLAKPSIKDWKDAQDQSSVQNSESLDIAKLRADCTEKSLKEIETSSVPLVASATDETKNAPPEIKELLMDKDDLNLIQRFIQAKDMNAFITEIDTLMVFLQEIQTILRDKIKTQSSMSISAISDDIARMWELLHPEESIEGVNLHLPTDQDKAIEIYLKFYGVDQMSPRLTLSEGHRNSLGLCIFLAMAKNVGNKNIPIILDDVVVSFDRNHRGRVAELLEKELHNRQILLFTHDREWFIELKHLLDAGRWEFKALMPWRDPTIGIRWSDKETTFDDARELIEANPSAAGNEARKIMDTWLPVLAERMHLKMPYLFREKNDHRMAHEFLERIISDGKRCFVKKDGSSYKTNEAALQTLEEAQKQLSARANRASHSHSFTKDEASDLIARCEAALKVFTCDGCDMLVTKAEDASAEHVQCRCGSLMWKYGKA</sequence>
<dbReference type="InterPro" id="IPR003395">
    <property type="entry name" value="RecF/RecN/SMC_N"/>
</dbReference>